<dbReference type="Proteomes" id="UP000756703">
    <property type="component" value="Unassembled WGS sequence"/>
</dbReference>
<evidence type="ECO:0000256" key="1">
    <source>
        <dbReference type="SAM" id="Phobius"/>
    </source>
</evidence>
<dbReference type="EMBL" id="JACQMI010000013">
    <property type="protein sequence ID" value="MBI4132881.1"/>
    <property type="molecule type" value="Genomic_DNA"/>
</dbReference>
<proteinExistence type="predicted"/>
<protein>
    <submittedName>
        <fullName evidence="2">Uncharacterized protein</fullName>
    </submittedName>
</protein>
<comment type="caution">
    <text evidence="2">The sequence shown here is derived from an EMBL/GenBank/DDBJ whole genome shotgun (WGS) entry which is preliminary data.</text>
</comment>
<name>A0A933DS04_9BACT</name>
<keyword evidence="1" id="KW-1133">Transmembrane helix</keyword>
<keyword evidence="1" id="KW-0472">Membrane</keyword>
<evidence type="ECO:0000313" key="3">
    <source>
        <dbReference type="Proteomes" id="UP000756703"/>
    </source>
</evidence>
<keyword evidence="1" id="KW-0812">Transmembrane</keyword>
<reference evidence="2" key="1">
    <citation type="submission" date="2020-07" db="EMBL/GenBank/DDBJ databases">
        <title>Huge and variable diversity of episymbiotic CPR bacteria and DPANN archaea in groundwater ecosystems.</title>
        <authorList>
            <person name="He C.Y."/>
            <person name="Keren R."/>
            <person name="Whittaker M."/>
            <person name="Farag I.F."/>
            <person name="Doudna J."/>
            <person name="Cate J.H.D."/>
            <person name="Banfield J.F."/>
        </authorList>
    </citation>
    <scope>NUCLEOTIDE SEQUENCE</scope>
    <source>
        <strain evidence="2">NC_groundwater_1225_Ag_S-0.1um_56_177</strain>
    </source>
</reference>
<accession>A0A933DS04</accession>
<dbReference type="AlphaFoldDB" id="A0A933DS04"/>
<gene>
    <name evidence="2" type="ORF">HY473_02245</name>
</gene>
<organism evidence="2 3">
    <name type="scientific">Candidatus Sungiibacteriota bacterium</name>
    <dbReference type="NCBI Taxonomy" id="2750080"/>
    <lineage>
        <taxon>Bacteria</taxon>
        <taxon>Candidatus Sungiibacteriota</taxon>
    </lineage>
</organism>
<feature type="transmembrane region" description="Helical" evidence="1">
    <location>
        <begin position="26"/>
        <end position="48"/>
    </location>
</feature>
<sequence length="101" mass="11505">MKFTLLRVRVIERLRSMPLERVLNRAWWLIFGIMFVLLAVDGLIFYGFGLGRAPRPPTPTGGDPPRLNEELIRSAASLSAERRMQFQSASSTFANLPNPFR</sequence>
<evidence type="ECO:0000313" key="2">
    <source>
        <dbReference type="EMBL" id="MBI4132881.1"/>
    </source>
</evidence>